<reference evidence="1 2" key="1">
    <citation type="journal article" date="2015" name="Genome Announc.">
        <title>Draft Genome Sequence of Clostridium tyrobutyricum Strain DIVETGP, Isolated from Cow's Milk for Grana Padano Production.</title>
        <authorList>
            <person name="Soggiu A."/>
            <person name="Piras C."/>
            <person name="Gaiarsa S."/>
            <person name="Sassera D."/>
            <person name="Roncada P."/>
            <person name="Bendixen E."/>
            <person name="Brasca M."/>
            <person name="Bonizzi L."/>
        </authorList>
    </citation>
    <scope>NUCLEOTIDE SEQUENCE [LARGE SCALE GENOMIC DNA]</scope>
    <source>
        <strain evidence="1 2">DIVETGP</strain>
    </source>
</reference>
<dbReference type="OrthoDB" id="1945220at2"/>
<evidence type="ECO:0000313" key="2">
    <source>
        <dbReference type="Proteomes" id="UP000019482"/>
    </source>
</evidence>
<accession>W6N2J4</accession>
<sequence length="164" mass="19224">MNKVSLDIYYRKNTEARGVTDDTKIVKKYKKRLSGKTLTETDEEFWEYILILLKTSGEYTPKERNQIVEDITEYYYFQTGITIRAEMLSALADFLLSDTLSDTKSNKVRKAEFPILGFGQLDRRRSKEKPMDEVKIDYFASKREYKIATKKFAGEQVKQKGENN</sequence>
<comment type="caution">
    <text evidence="1">The sequence shown here is derived from an EMBL/GenBank/DDBJ whole genome shotgun (WGS) entry which is preliminary data.</text>
</comment>
<protein>
    <submittedName>
        <fullName evidence="1">Uncharacterized protein</fullName>
    </submittedName>
</protein>
<dbReference type="EMBL" id="CBXI010000003">
    <property type="protein sequence ID" value="CDL90020.1"/>
    <property type="molecule type" value="Genomic_DNA"/>
</dbReference>
<evidence type="ECO:0000313" key="1">
    <source>
        <dbReference type="EMBL" id="CDL90020.1"/>
    </source>
</evidence>
<gene>
    <name evidence="1" type="ORF">CTDIVETGP_0090</name>
</gene>
<keyword evidence="2" id="KW-1185">Reference proteome</keyword>
<organism evidence="1 2">
    <name type="scientific">Clostridium tyrobutyricum DIVETGP</name>
    <dbReference type="NCBI Taxonomy" id="1408889"/>
    <lineage>
        <taxon>Bacteria</taxon>
        <taxon>Bacillati</taxon>
        <taxon>Bacillota</taxon>
        <taxon>Clostridia</taxon>
        <taxon>Eubacteriales</taxon>
        <taxon>Clostridiaceae</taxon>
        <taxon>Clostridium</taxon>
    </lineage>
</organism>
<dbReference type="AlphaFoldDB" id="W6N2J4"/>
<name>W6N2J4_CLOTY</name>
<proteinExistence type="predicted"/>
<dbReference type="Proteomes" id="UP000019482">
    <property type="component" value="Unassembled WGS sequence"/>
</dbReference>
<dbReference type="RefSeq" id="WP_017895989.1">
    <property type="nucleotide sequence ID" value="NZ_CBXI010000003.1"/>
</dbReference>
<dbReference type="GeneID" id="29420340"/>